<sequence length="52" mass="6226">MHDNFLIFTIDTTQFPFASDTSPILHRTKANDRNADSEDHRFTWDHMIPEEY</sequence>
<protein>
    <submittedName>
        <fullName evidence="1">Uncharacterized protein</fullName>
    </submittedName>
</protein>
<gene>
    <name evidence="1" type="ORF">M378DRAFT_172434</name>
</gene>
<dbReference type="HOGENOM" id="CLU_3086712_0_0_1"/>
<accession>A0A0C2WJ91</accession>
<dbReference type="EMBL" id="KN818402">
    <property type="protein sequence ID" value="KIL56736.1"/>
    <property type="molecule type" value="Genomic_DNA"/>
</dbReference>
<evidence type="ECO:0000313" key="2">
    <source>
        <dbReference type="Proteomes" id="UP000054549"/>
    </source>
</evidence>
<dbReference type="InParanoid" id="A0A0C2WJ91"/>
<organism evidence="1 2">
    <name type="scientific">Amanita muscaria (strain Koide BX008)</name>
    <dbReference type="NCBI Taxonomy" id="946122"/>
    <lineage>
        <taxon>Eukaryota</taxon>
        <taxon>Fungi</taxon>
        <taxon>Dikarya</taxon>
        <taxon>Basidiomycota</taxon>
        <taxon>Agaricomycotina</taxon>
        <taxon>Agaricomycetes</taxon>
        <taxon>Agaricomycetidae</taxon>
        <taxon>Agaricales</taxon>
        <taxon>Pluteineae</taxon>
        <taxon>Amanitaceae</taxon>
        <taxon>Amanita</taxon>
    </lineage>
</organism>
<dbReference type="Proteomes" id="UP000054549">
    <property type="component" value="Unassembled WGS sequence"/>
</dbReference>
<keyword evidence="2" id="KW-1185">Reference proteome</keyword>
<evidence type="ECO:0000313" key="1">
    <source>
        <dbReference type="EMBL" id="KIL56736.1"/>
    </source>
</evidence>
<reference evidence="1 2" key="1">
    <citation type="submission" date="2014-04" db="EMBL/GenBank/DDBJ databases">
        <title>Evolutionary Origins and Diversification of the Mycorrhizal Mutualists.</title>
        <authorList>
            <consortium name="DOE Joint Genome Institute"/>
            <consortium name="Mycorrhizal Genomics Consortium"/>
            <person name="Kohler A."/>
            <person name="Kuo A."/>
            <person name="Nagy L.G."/>
            <person name="Floudas D."/>
            <person name="Copeland A."/>
            <person name="Barry K.W."/>
            <person name="Cichocki N."/>
            <person name="Veneault-Fourrey C."/>
            <person name="LaButti K."/>
            <person name="Lindquist E.A."/>
            <person name="Lipzen A."/>
            <person name="Lundell T."/>
            <person name="Morin E."/>
            <person name="Murat C."/>
            <person name="Riley R."/>
            <person name="Ohm R."/>
            <person name="Sun H."/>
            <person name="Tunlid A."/>
            <person name="Henrissat B."/>
            <person name="Grigoriev I.V."/>
            <person name="Hibbett D.S."/>
            <person name="Martin F."/>
        </authorList>
    </citation>
    <scope>NUCLEOTIDE SEQUENCE [LARGE SCALE GENOMIC DNA]</scope>
    <source>
        <strain evidence="1 2">Koide BX008</strain>
    </source>
</reference>
<name>A0A0C2WJ91_AMAMK</name>
<proteinExistence type="predicted"/>
<dbReference type="AlphaFoldDB" id="A0A0C2WJ91"/>